<reference evidence="1" key="2">
    <citation type="submission" date="2020-11" db="EMBL/GenBank/DDBJ databases">
        <authorList>
            <person name="McCartney M.A."/>
            <person name="Auch B."/>
            <person name="Kono T."/>
            <person name="Mallez S."/>
            <person name="Becker A."/>
            <person name="Gohl D.M."/>
            <person name="Silverstein K.A.T."/>
            <person name="Koren S."/>
            <person name="Bechman K.B."/>
            <person name="Herman A."/>
            <person name="Abrahante J.E."/>
            <person name="Garbe J."/>
        </authorList>
    </citation>
    <scope>NUCLEOTIDE SEQUENCE</scope>
    <source>
        <strain evidence="1">Duluth1</strain>
        <tissue evidence="1">Whole animal</tissue>
    </source>
</reference>
<comment type="caution">
    <text evidence="1">The sequence shown here is derived from an EMBL/GenBank/DDBJ whole genome shotgun (WGS) entry which is preliminary data.</text>
</comment>
<gene>
    <name evidence="1" type="ORF">DPMN_157452</name>
    <name evidence="2" type="ORF">DPMN_157455</name>
</gene>
<dbReference type="EMBL" id="JAIWYP010000008">
    <property type="protein sequence ID" value="KAH3779647.1"/>
    <property type="molecule type" value="Genomic_DNA"/>
</dbReference>
<dbReference type="EMBL" id="JAIWYP010000008">
    <property type="protein sequence ID" value="KAH3779650.1"/>
    <property type="molecule type" value="Genomic_DNA"/>
</dbReference>
<evidence type="ECO:0000313" key="1">
    <source>
        <dbReference type="EMBL" id="KAH3779647.1"/>
    </source>
</evidence>
<protein>
    <submittedName>
        <fullName evidence="1">Uncharacterized protein</fullName>
    </submittedName>
</protein>
<name>A0A9D4INV8_DREPO</name>
<organism evidence="1 3">
    <name type="scientific">Dreissena polymorpha</name>
    <name type="common">Zebra mussel</name>
    <name type="synonym">Mytilus polymorpha</name>
    <dbReference type="NCBI Taxonomy" id="45954"/>
    <lineage>
        <taxon>Eukaryota</taxon>
        <taxon>Metazoa</taxon>
        <taxon>Spiralia</taxon>
        <taxon>Lophotrochozoa</taxon>
        <taxon>Mollusca</taxon>
        <taxon>Bivalvia</taxon>
        <taxon>Autobranchia</taxon>
        <taxon>Heteroconchia</taxon>
        <taxon>Euheterodonta</taxon>
        <taxon>Imparidentia</taxon>
        <taxon>Neoheterodontei</taxon>
        <taxon>Myida</taxon>
        <taxon>Dreissenoidea</taxon>
        <taxon>Dreissenidae</taxon>
        <taxon>Dreissena</taxon>
    </lineage>
</organism>
<sequence length="67" mass="8114">MKELKLDRQLQRLRESNSKVLTSTRYDSYSENMRKKDTVKDHDVRRDNVENGTYRRCRYTKEEAQSG</sequence>
<evidence type="ECO:0000313" key="2">
    <source>
        <dbReference type="EMBL" id="KAH3779650.1"/>
    </source>
</evidence>
<evidence type="ECO:0000313" key="3">
    <source>
        <dbReference type="Proteomes" id="UP000828390"/>
    </source>
</evidence>
<accession>A0A9D4INV8</accession>
<keyword evidence="3" id="KW-1185">Reference proteome</keyword>
<dbReference type="AlphaFoldDB" id="A0A9D4INV8"/>
<reference evidence="1" key="1">
    <citation type="journal article" date="2019" name="bioRxiv">
        <title>The Genome of the Zebra Mussel, Dreissena polymorpha: A Resource for Invasive Species Research.</title>
        <authorList>
            <person name="McCartney M.A."/>
            <person name="Auch B."/>
            <person name="Kono T."/>
            <person name="Mallez S."/>
            <person name="Zhang Y."/>
            <person name="Obille A."/>
            <person name="Becker A."/>
            <person name="Abrahante J.E."/>
            <person name="Garbe J."/>
            <person name="Badalamenti J.P."/>
            <person name="Herman A."/>
            <person name="Mangelson H."/>
            <person name="Liachko I."/>
            <person name="Sullivan S."/>
            <person name="Sone E.D."/>
            <person name="Koren S."/>
            <person name="Silverstein K.A.T."/>
            <person name="Beckman K.B."/>
            <person name="Gohl D.M."/>
        </authorList>
    </citation>
    <scope>NUCLEOTIDE SEQUENCE</scope>
    <source>
        <strain evidence="1">Duluth1</strain>
        <tissue evidence="1">Whole animal</tissue>
    </source>
</reference>
<proteinExistence type="predicted"/>
<dbReference type="Proteomes" id="UP000828390">
    <property type="component" value="Unassembled WGS sequence"/>
</dbReference>